<dbReference type="PANTHER" id="PTHR15020">
    <property type="entry name" value="FLAVIN REDUCTASE-RELATED"/>
    <property type="match status" value="1"/>
</dbReference>
<proteinExistence type="predicted"/>
<dbReference type="OrthoDB" id="63935at2759"/>
<comment type="caution">
    <text evidence="1">The sequence shown here is derived from an EMBL/GenBank/DDBJ whole genome shotgun (WGS) entry which is preliminary data.</text>
</comment>
<evidence type="ECO:0000313" key="1">
    <source>
        <dbReference type="EMBL" id="KAF7361643.1"/>
    </source>
</evidence>
<accession>A0A8H6YKN8</accession>
<dbReference type="Gene3D" id="3.40.50.720">
    <property type="entry name" value="NAD(P)-binding Rossmann-like Domain"/>
    <property type="match status" value="1"/>
</dbReference>
<reference evidence="1" key="1">
    <citation type="submission" date="2020-05" db="EMBL/GenBank/DDBJ databases">
        <title>Mycena genomes resolve the evolution of fungal bioluminescence.</title>
        <authorList>
            <person name="Tsai I.J."/>
        </authorList>
    </citation>
    <scope>NUCLEOTIDE SEQUENCE</scope>
    <source>
        <strain evidence="1">CCC161011</strain>
    </source>
</reference>
<dbReference type="InterPro" id="IPR036291">
    <property type="entry name" value="NAD(P)-bd_dom_sf"/>
</dbReference>
<dbReference type="SUPFAM" id="SSF51735">
    <property type="entry name" value="NAD(P)-binding Rossmann-fold domains"/>
    <property type="match status" value="1"/>
</dbReference>
<dbReference type="PANTHER" id="PTHR15020:SF50">
    <property type="entry name" value="UPF0659 PROTEIN YMR090W"/>
    <property type="match status" value="1"/>
</dbReference>
<keyword evidence="2" id="KW-1185">Reference proteome</keyword>
<organism evidence="1 2">
    <name type="scientific">Mycena venus</name>
    <dbReference type="NCBI Taxonomy" id="2733690"/>
    <lineage>
        <taxon>Eukaryota</taxon>
        <taxon>Fungi</taxon>
        <taxon>Dikarya</taxon>
        <taxon>Basidiomycota</taxon>
        <taxon>Agaricomycotina</taxon>
        <taxon>Agaricomycetes</taxon>
        <taxon>Agaricomycetidae</taxon>
        <taxon>Agaricales</taxon>
        <taxon>Marasmiineae</taxon>
        <taxon>Mycenaceae</taxon>
        <taxon>Mycena</taxon>
    </lineage>
</organism>
<sequence>MAPLNILSVGGSRNIGYFAAVRLLEQGSTVTFLLRSPSAFDGDATIQKYVMSGHARLVKGDAGSEADTQRAWDQAGIVDAVIFTVGTYPSFSITKGLVQTPPDLCTQCILNVLCTMPTYANAPQPKLVVLSSIGLGPAAHKALPTLLKPLYGVALAVAHRDKIGMERAIGHCAGWSWDPKTDGEVPSDFLANGWTERKGLPPRGTLRHALIIRAGLLTDGDCVADKVAGTGKKSYRVSEQELGGYTISRKDAAHLIVDALTRRWNEFDNRRVNTTY</sequence>
<evidence type="ECO:0000313" key="2">
    <source>
        <dbReference type="Proteomes" id="UP000620124"/>
    </source>
</evidence>
<dbReference type="AlphaFoldDB" id="A0A8H6YKN8"/>
<name>A0A8H6YKN8_9AGAR</name>
<gene>
    <name evidence="1" type="ORF">MVEN_00507600</name>
</gene>
<dbReference type="EMBL" id="JACAZI010000004">
    <property type="protein sequence ID" value="KAF7361643.1"/>
    <property type="molecule type" value="Genomic_DNA"/>
</dbReference>
<protein>
    <submittedName>
        <fullName evidence="1">NAD(P)-bd-dom domain-containing protein</fullName>
    </submittedName>
</protein>
<dbReference type="Proteomes" id="UP000620124">
    <property type="component" value="Unassembled WGS sequence"/>
</dbReference>